<evidence type="ECO:0000313" key="2">
    <source>
        <dbReference type="EnsemblPlants" id="Bo2g160580.1"/>
    </source>
</evidence>
<reference evidence="2" key="2">
    <citation type="submission" date="2015-03" db="UniProtKB">
        <authorList>
            <consortium name="EnsemblPlants"/>
        </authorList>
    </citation>
    <scope>IDENTIFICATION</scope>
</reference>
<accession>A0A0D3AXX5</accession>
<evidence type="ECO:0000256" key="1">
    <source>
        <dbReference type="SAM" id="MobiDB-lite"/>
    </source>
</evidence>
<reference evidence="2 3" key="1">
    <citation type="journal article" date="2014" name="Genome Biol.">
        <title>Transcriptome and methylome profiling reveals relics of genome dominance in the mesopolyploid Brassica oleracea.</title>
        <authorList>
            <person name="Parkin I.A."/>
            <person name="Koh C."/>
            <person name="Tang H."/>
            <person name="Robinson S.J."/>
            <person name="Kagale S."/>
            <person name="Clarke W.E."/>
            <person name="Town C.D."/>
            <person name="Nixon J."/>
            <person name="Krishnakumar V."/>
            <person name="Bidwell S.L."/>
            <person name="Denoeud F."/>
            <person name="Belcram H."/>
            <person name="Links M.G."/>
            <person name="Just J."/>
            <person name="Clarke C."/>
            <person name="Bender T."/>
            <person name="Huebert T."/>
            <person name="Mason A.S."/>
            <person name="Pires J.C."/>
            <person name="Barker G."/>
            <person name="Moore J."/>
            <person name="Walley P.G."/>
            <person name="Manoli S."/>
            <person name="Batley J."/>
            <person name="Edwards D."/>
            <person name="Nelson M.N."/>
            <person name="Wang X."/>
            <person name="Paterson A.H."/>
            <person name="King G."/>
            <person name="Bancroft I."/>
            <person name="Chalhoub B."/>
            <person name="Sharpe A.G."/>
        </authorList>
    </citation>
    <scope>NUCLEOTIDE SEQUENCE</scope>
    <source>
        <strain evidence="2 3">cv. TO1000</strain>
    </source>
</reference>
<dbReference type="AlphaFoldDB" id="A0A0D3AXX5"/>
<protein>
    <recommendedName>
        <fullName evidence="4">Retrotransposon gag domain-containing protein</fullName>
    </recommendedName>
</protein>
<evidence type="ECO:0000313" key="3">
    <source>
        <dbReference type="Proteomes" id="UP000032141"/>
    </source>
</evidence>
<dbReference type="EnsemblPlants" id="Bo2g160580.1">
    <property type="protein sequence ID" value="Bo2g160580.1"/>
    <property type="gene ID" value="Bo2g160580"/>
</dbReference>
<dbReference type="Proteomes" id="UP000032141">
    <property type="component" value="Chromosome C2"/>
</dbReference>
<evidence type="ECO:0008006" key="4">
    <source>
        <dbReference type="Google" id="ProtNLM"/>
    </source>
</evidence>
<name>A0A0D3AXX5_BRAOL</name>
<keyword evidence="3" id="KW-1185">Reference proteome</keyword>
<dbReference type="HOGENOM" id="CLU_1356343_0_0_1"/>
<feature type="region of interest" description="Disordered" evidence="1">
    <location>
        <begin position="67"/>
        <end position="123"/>
    </location>
</feature>
<dbReference type="Gramene" id="Bo2g160580.1">
    <property type="protein sequence ID" value="Bo2g160580.1"/>
    <property type="gene ID" value="Bo2g160580"/>
</dbReference>
<proteinExistence type="predicted"/>
<feature type="compositionally biased region" description="Acidic residues" evidence="1">
    <location>
        <begin position="84"/>
        <end position="93"/>
    </location>
</feature>
<organism evidence="2 3">
    <name type="scientific">Brassica oleracea var. oleracea</name>
    <dbReference type="NCBI Taxonomy" id="109376"/>
    <lineage>
        <taxon>Eukaryota</taxon>
        <taxon>Viridiplantae</taxon>
        <taxon>Streptophyta</taxon>
        <taxon>Embryophyta</taxon>
        <taxon>Tracheophyta</taxon>
        <taxon>Spermatophyta</taxon>
        <taxon>Magnoliopsida</taxon>
        <taxon>eudicotyledons</taxon>
        <taxon>Gunneridae</taxon>
        <taxon>Pentapetalae</taxon>
        <taxon>rosids</taxon>
        <taxon>malvids</taxon>
        <taxon>Brassicales</taxon>
        <taxon>Brassicaceae</taxon>
        <taxon>Brassiceae</taxon>
        <taxon>Brassica</taxon>
    </lineage>
</organism>
<sequence>MSCKARRRQKLKHVPSLRLKLAVAVTITMEQYVEDDDIPATQQSVNELQAQVTALVAAVAALNTQNTAPALRNRRGTRPHNQDGSEEEDDGDENPFAPLQRTQQNRNNNNDSDSDDDATNNSWKSSFKIEIPEFKGSTIPEELMDWFVTVEEILEFKEIPLDRCVPFIAIRFHDRAAAWWKLVSKSYRKKPLIDPRTGLEEP</sequence>